<dbReference type="Pfam" id="PF00293">
    <property type="entry name" value="NUDIX"/>
    <property type="match status" value="1"/>
</dbReference>
<protein>
    <submittedName>
        <fullName evidence="4">ADP-ribose pyrophosphatase YjhB, NUDIX family</fullName>
    </submittedName>
</protein>
<evidence type="ECO:0000313" key="4">
    <source>
        <dbReference type="EMBL" id="SJZ79647.1"/>
    </source>
</evidence>
<dbReference type="Gene3D" id="3.90.79.10">
    <property type="entry name" value="Nucleoside Triphosphate Pyrophosphohydrolase"/>
    <property type="match status" value="1"/>
</dbReference>
<sequence length="136" mass="14699">MQFEPRVGCGAAIIRDGRILLIQRLTPPEAGAWGLPGGKIDLFEEAATATQREIEEEIGLAIEPRELLCCVDQIDRGAGTHWVAPVFLIEGFSGTPTIREPAKHGGLGWFVLEELASEITTPTRVAVAALLRRAAE</sequence>
<dbReference type="PROSITE" id="PS51462">
    <property type="entry name" value="NUDIX"/>
    <property type="match status" value="1"/>
</dbReference>
<keyword evidence="2" id="KW-0378">Hydrolase</keyword>
<dbReference type="GO" id="GO:0016787">
    <property type="term" value="F:hydrolase activity"/>
    <property type="evidence" value="ECO:0007669"/>
    <property type="project" value="UniProtKB-KW"/>
</dbReference>
<evidence type="ECO:0000256" key="1">
    <source>
        <dbReference type="ARBA" id="ARBA00001946"/>
    </source>
</evidence>
<name>A0A1T4NKU1_9HYPH</name>
<dbReference type="OrthoDB" id="9761969at2"/>
<dbReference type="PANTHER" id="PTHR43046">
    <property type="entry name" value="GDP-MANNOSE MANNOSYL HYDROLASE"/>
    <property type="match status" value="1"/>
</dbReference>
<dbReference type="InterPro" id="IPR015797">
    <property type="entry name" value="NUDIX_hydrolase-like_dom_sf"/>
</dbReference>
<evidence type="ECO:0000313" key="5">
    <source>
        <dbReference type="Proteomes" id="UP000190135"/>
    </source>
</evidence>
<dbReference type="InterPro" id="IPR000086">
    <property type="entry name" value="NUDIX_hydrolase_dom"/>
</dbReference>
<proteinExistence type="predicted"/>
<keyword evidence="5" id="KW-1185">Reference proteome</keyword>
<gene>
    <name evidence="4" type="ORF">SAMN05428963_10366</name>
</gene>
<accession>A0A1T4NKU1</accession>
<dbReference type="RefSeq" id="WP_078707189.1">
    <property type="nucleotide sequence ID" value="NZ_FUXL01000003.1"/>
</dbReference>
<dbReference type="Proteomes" id="UP000190135">
    <property type="component" value="Unassembled WGS sequence"/>
</dbReference>
<evidence type="ECO:0000259" key="3">
    <source>
        <dbReference type="PROSITE" id="PS51462"/>
    </source>
</evidence>
<dbReference type="STRING" id="1365950.SAMN05428963_10366"/>
<dbReference type="EMBL" id="FUXL01000003">
    <property type="protein sequence ID" value="SJZ79647.1"/>
    <property type="molecule type" value="Genomic_DNA"/>
</dbReference>
<reference evidence="4 5" key="1">
    <citation type="submission" date="2017-02" db="EMBL/GenBank/DDBJ databases">
        <authorList>
            <person name="Peterson S.W."/>
        </authorList>
    </citation>
    <scope>NUCLEOTIDE SEQUENCE [LARGE SCALE GENOMIC DNA]</scope>
    <source>
        <strain evidence="4 5">USBA 369</strain>
    </source>
</reference>
<evidence type="ECO:0000256" key="2">
    <source>
        <dbReference type="ARBA" id="ARBA00022801"/>
    </source>
</evidence>
<organism evidence="4 5">
    <name type="scientific">Consotaella salsifontis</name>
    <dbReference type="NCBI Taxonomy" id="1365950"/>
    <lineage>
        <taxon>Bacteria</taxon>
        <taxon>Pseudomonadati</taxon>
        <taxon>Pseudomonadota</taxon>
        <taxon>Alphaproteobacteria</taxon>
        <taxon>Hyphomicrobiales</taxon>
        <taxon>Aurantimonadaceae</taxon>
        <taxon>Consotaella</taxon>
    </lineage>
</organism>
<comment type="cofactor">
    <cofactor evidence="1">
        <name>Mg(2+)</name>
        <dbReference type="ChEBI" id="CHEBI:18420"/>
    </cofactor>
</comment>
<dbReference type="SUPFAM" id="SSF55811">
    <property type="entry name" value="Nudix"/>
    <property type="match status" value="1"/>
</dbReference>
<feature type="domain" description="Nudix hydrolase" evidence="3">
    <location>
        <begin position="4"/>
        <end position="133"/>
    </location>
</feature>
<dbReference type="AlphaFoldDB" id="A0A1T4NKU1"/>
<dbReference type="PANTHER" id="PTHR43046:SF14">
    <property type="entry name" value="MUTT_NUDIX FAMILY PROTEIN"/>
    <property type="match status" value="1"/>
</dbReference>